<gene>
    <name evidence="2" type="ORF">ICC18_32785</name>
</gene>
<dbReference type="Proteomes" id="UP000650466">
    <property type="component" value="Unassembled WGS sequence"/>
</dbReference>
<dbReference type="AlphaFoldDB" id="A0A926KWF5"/>
<dbReference type="GO" id="GO:0016747">
    <property type="term" value="F:acyltransferase activity, transferring groups other than amino-acyl groups"/>
    <property type="evidence" value="ECO:0007669"/>
    <property type="project" value="InterPro"/>
</dbReference>
<dbReference type="InterPro" id="IPR051531">
    <property type="entry name" value="N-acetyltransferase"/>
</dbReference>
<dbReference type="RefSeq" id="WP_188178559.1">
    <property type="nucleotide sequence ID" value="NZ_JACVVD010000027.1"/>
</dbReference>
<accession>A0A926KWF5</accession>
<dbReference type="EMBL" id="JACVVD010000027">
    <property type="protein sequence ID" value="MBD0384802.1"/>
    <property type="molecule type" value="Genomic_DNA"/>
</dbReference>
<dbReference type="InterPro" id="IPR000182">
    <property type="entry name" value="GNAT_dom"/>
</dbReference>
<keyword evidence="3" id="KW-1185">Reference proteome</keyword>
<dbReference type="Gene3D" id="3.40.630.30">
    <property type="match status" value="1"/>
</dbReference>
<reference evidence="2" key="1">
    <citation type="submission" date="2020-09" db="EMBL/GenBank/DDBJ databases">
        <title>Draft Genome Sequence of Paenibacillus sp. WST5.</title>
        <authorList>
            <person name="Bao Z."/>
        </authorList>
    </citation>
    <scope>NUCLEOTIDE SEQUENCE</scope>
    <source>
        <strain evidence="2">WST5</strain>
    </source>
</reference>
<dbReference type="Pfam" id="PF13302">
    <property type="entry name" value="Acetyltransf_3"/>
    <property type="match status" value="1"/>
</dbReference>
<dbReference type="PANTHER" id="PTHR43792">
    <property type="entry name" value="GNAT FAMILY, PUTATIVE (AFU_ORTHOLOGUE AFUA_3G00765)-RELATED-RELATED"/>
    <property type="match status" value="1"/>
</dbReference>
<evidence type="ECO:0000313" key="2">
    <source>
        <dbReference type="EMBL" id="MBD0384802.1"/>
    </source>
</evidence>
<dbReference type="PROSITE" id="PS51186">
    <property type="entry name" value="GNAT"/>
    <property type="match status" value="1"/>
</dbReference>
<organism evidence="2 3">
    <name type="scientific">Paenibacillus sedimenti</name>
    <dbReference type="NCBI Taxonomy" id="2770274"/>
    <lineage>
        <taxon>Bacteria</taxon>
        <taxon>Bacillati</taxon>
        <taxon>Bacillota</taxon>
        <taxon>Bacilli</taxon>
        <taxon>Bacillales</taxon>
        <taxon>Paenibacillaceae</taxon>
        <taxon>Paenibacillus</taxon>
    </lineage>
</organism>
<evidence type="ECO:0000313" key="3">
    <source>
        <dbReference type="Proteomes" id="UP000650466"/>
    </source>
</evidence>
<feature type="domain" description="N-acetyltransferase" evidence="1">
    <location>
        <begin position="8"/>
        <end position="163"/>
    </location>
</feature>
<dbReference type="SUPFAM" id="SSF55729">
    <property type="entry name" value="Acyl-CoA N-acyltransferases (Nat)"/>
    <property type="match status" value="1"/>
</dbReference>
<name>A0A926KWF5_9BACL</name>
<comment type="caution">
    <text evidence="2">The sequence shown here is derived from an EMBL/GenBank/DDBJ whole genome shotgun (WGS) entry which is preliminary data.</text>
</comment>
<evidence type="ECO:0000259" key="1">
    <source>
        <dbReference type="PROSITE" id="PS51186"/>
    </source>
</evidence>
<proteinExistence type="predicted"/>
<protein>
    <submittedName>
        <fullName evidence="2">GNAT family N-acetyltransferase</fullName>
    </submittedName>
</protein>
<sequence length="174" mass="20126">MILQTDRLILREFTSEDVQAVHNYASDIEVCRYTDWGPNTLDDTRAFIEDVIASQSEHPRNQFTVAIVVKESNSLIGASSIIKKEVLQGEVGYVLNRDYWGHGFASEAAKAMLNFGFKELKLHRICATCRPQNKGSFRVMEKLGMRKEGHFRKHLFFKEKWHDSFLYSILSSEY</sequence>
<dbReference type="InterPro" id="IPR016181">
    <property type="entry name" value="Acyl_CoA_acyltransferase"/>
</dbReference>